<evidence type="ECO:0000313" key="1">
    <source>
        <dbReference type="EMBL" id="BAA05123.1"/>
    </source>
</evidence>
<dbReference type="GeneID" id="991117"/>
<reference evidence="2" key="3">
    <citation type="journal article" date="1996" name="J. Gen. Virol.">
        <title>Complete nucleotide sequence of the Nilaparvata lugens reovirus: a putative member of the genus Fijivirus.</title>
        <authorList>
            <person name="Nakashima N."/>
            <person name="Koizumi M."/>
            <person name="Watanabe H."/>
            <person name="Hiroaki N."/>
        </authorList>
    </citation>
    <scope>NUCLEOTIDE SEQUENCE [LARGE SCALE GENOMIC DNA]</scope>
</reference>
<dbReference type="RefSeq" id="NP_619775.1">
    <property type="nucleotide sequence ID" value="NC_003653.1"/>
</dbReference>
<dbReference type="OrthoDB" id="2040at10239"/>
<keyword evidence="2" id="KW-1185">Reference proteome</keyword>
<name>Q83867_9REOV</name>
<protein>
    <submittedName>
        <fullName evidence="1">Major outer capsid protein</fullName>
    </submittedName>
</protein>
<dbReference type="Proteomes" id="UP000160764">
    <property type="component" value="Genome"/>
</dbReference>
<sequence>MTMDQKLKISVNPALLTSGPIVRPGDNVISTQKNLLTFKRCFEEMFEYDNIIIIPQNSGDMNSVTIKIKTEIVEQLLNLFSGRDLTGYEHLSNFVACLKEYMTRISGTSVRNINPALGNSNSFVALTRKIVGMVDEAYQDVINMEDDLITTKVEADMLLKPACAEGMDSLLEDEYVDLVHKKCNINTNTIISDLKTKLPTEFGFSPPHDNNRFMSTTGKVLVGGSISQRSILELGKLGEMYSDTMINSLGSIGLLIAFVPVSAMRDIFISADELEQLYPDKSLIEQGWTAGTTLSKSTITNATVQASLKALFSDKEKVKKLVMHNLNEHSAHLIFGASTDDTNKNLAHVLNDDQTAKYTALTAAKDDTTLRLGISNASADILNEDWTALAQWKTEFSSVLLTTKQVKGIMDTLKKVWTRVSDFVVDNKEIVKLGVSAAYSKFGGKLKSKYGVDADHINSFIFEGPTGLVGRNDWPLLAQQLSVSVLPGLGEYISKGPLTQVFSSNILHDKYERFLSKCKNQLRTGTQADNTLTRKYTLDRVVTYDPQIENITSRKTRNIHMI</sequence>
<organism evidence="1 2">
    <name type="scientific">Nilaparvata lugens reovirus</name>
    <dbReference type="NCBI Taxonomy" id="33724"/>
    <lineage>
        <taxon>Viruses</taxon>
        <taxon>Riboviria</taxon>
        <taxon>Orthornavirae</taxon>
        <taxon>Duplornaviricota</taxon>
        <taxon>Resentoviricetes</taxon>
        <taxon>Reovirales</taxon>
        <taxon>Spinareoviridae</taxon>
        <taxon>Fijivirus</taxon>
        <taxon>Fijivirus nilaparvatae</taxon>
    </lineage>
</organism>
<dbReference type="EMBL" id="D26127">
    <property type="protein sequence ID" value="BAA05123.1"/>
    <property type="molecule type" value="Genomic_RNA"/>
</dbReference>
<reference evidence="1 2" key="2">
    <citation type="journal article" date="1994" name="J. Gen. Virol.">
        <title>Nucleotide sequence of Nilaparvata lugens reovirus genome segment S8 coding for the major outer capsid protein.</title>
        <authorList>
            <person name="Nakashima N."/>
            <person name="Noda H."/>
        </authorList>
    </citation>
    <scope>NUCLEOTIDE SEQUENCE [LARGE SCALE GENOMIC DNA]</scope>
    <source>
        <strain evidence="1">Izumo</strain>
    </source>
</reference>
<proteinExistence type="predicted"/>
<dbReference type="Pfam" id="PF05880">
    <property type="entry name" value="Fiji_64_capsid"/>
    <property type="match status" value="1"/>
</dbReference>
<reference evidence="2" key="1">
    <citation type="journal article" date="1994" name="J. Gen. Virol.">
        <title>Cloning of the Nilaparvata lugens reovirus genome: Conserved terminal nucleotide sequences and nucleotide sequence of genome segment S10.</title>
        <authorList>
            <person name="Noda H."/>
            <person name="Nakashima N."/>
            <person name="Omura T."/>
        </authorList>
    </citation>
    <scope>NUCLEOTIDE SEQUENCE [LARGE SCALE GENOMIC DNA]</scope>
</reference>
<dbReference type="KEGG" id="vg:991117"/>
<accession>Q83867</accession>
<evidence type="ECO:0000313" key="2">
    <source>
        <dbReference type="Proteomes" id="UP000160764"/>
    </source>
</evidence>
<dbReference type="InterPro" id="IPR008618">
    <property type="entry name" value="S10"/>
</dbReference>